<organism evidence="1 2">
    <name type="scientific">Caerostris extrusa</name>
    <name type="common">Bark spider</name>
    <name type="synonym">Caerostris bankana</name>
    <dbReference type="NCBI Taxonomy" id="172846"/>
    <lineage>
        <taxon>Eukaryota</taxon>
        <taxon>Metazoa</taxon>
        <taxon>Ecdysozoa</taxon>
        <taxon>Arthropoda</taxon>
        <taxon>Chelicerata</taxon>
        <taxon>Arachnida</taxon>
        <taxon>Araneae</taxon>
        <taxon>Araneomorphae</taxon>
        <taxon>Entelegynae</taxon>
        <taxon>Araneoidea</taxon>
        <taxon>Araneidae</taxon>
        <taxon>Caerostris</taxon>
    </lineage>
</organism>
<name>A0AAV4RLD5_CAEEX</name>
<gene>
    <name evidence="1" type="ORF">CEXT_10311</name>
</gene>
<sequence>MGKKLALGVIDFFSGKRFLAHCRVLYKWKKGEGGLFEENRNRKQRQEEERALSWFRVWWINGKPIGFVLGGFSVVSELLNAAEVAQKLFEFFENFEDKVLQNEWEK</sequence>
<dbReference type="EMBL" id="BPLR01008172">
    <property type="protein sequence ID" value="GIY22594.1"/>
    <property type="molecule type" value="Genomic_DNA"/>
</dbReference>
<proteinExistence type="predicted"/>
<dbReference type="AlphaFoldDB" id="A0AAV4RLD5"/>
<protein>
    <submittedName>
        <fullName evidence="1">Uncharacterized protein</fullName>
    </submittedName>
</protein>
<keyword evidence="2" id="KW-1185">Reference proteome</keyword>
<evidence type="ECO:0000313" key="1">
    <source>
        <dbReference type="EMBL" id="GIY22594.1"/>
    </source>
</evidence>
<comment type="caution">
    <text evidence="1">The sequence shown here is derived from an EMBL/GenBank/DDBJ whole genome shotgun (WGS) entry which is preliminary data.</text>
</comment>
<accession>A0AAV4RLD5</accession>
<dbReference type="Proteomes" id="UP001054945">
    <property type="component" value="Unassembled WGS sequence"/>
</dbReference>
<evidence type="ECO:0000313" key="2">
    <source>
        <dbReference type="Proteomes" id="UP001054945"/>
    </source>
</evidence>
<reference evidence="1 2" key="1">
    <citation type="submission" date="2021-06" db="EMBL/GenBank/DDBJ databases">
        <title>Caerostris extrusa draft genome.</title>
        <authorList>
            <person name="Kono N."/>
            <person name="Arakawa K."/>
        </authorList>
    </citation>
    <scope>NUCLEOTIDE SEQUENCE [LARGE SCALE GENOMIC DNA]</scope>
</reference>